<evidence type="ECO:0000313" key="2">
    <source>
        <dbReference type="Proteomes" id="UP000251088"/>
    </source>
</evidence>
<organism evidence="1 2">
    <name type="scientific">Klebsiella pneumoniae</name>
    <dbReference type="NCBI Taxonomy" id="573"/>
    <lineage>
        <taxon>Bacteria</taxon>
        <taxon>Pseudomonadati</taxon>
        <taxon>Pseudomonadota</taxon>
        <taxon>Gammaproteobacteria</taxon>
        <taxon>Enterobacterales</taxon>
        <taxon>Enterobacteriaceae</taxon>
        <taxon>Klebsiella/Raoultella group</taxon>
        <taxon>Klebsiella</taxon>
        <taxon>Klebsiella pneumoniae complex</taxon>
    </lineage>
</organism>
<sequence length="63" mass="7389">MTLPETELLLLSALERGNDFGFRRFRVVPTVDFNPLAFFQIFVVLKEMSDLGFQQFRPGRSHR</sequence>
<accession>A0A2X3EB96</accession>
<dbReference type="AlphaFoldDB" id="A0A2X3EB96"/>
<proteinExistence type="predicted"/>
<dbReference type="Proteomes" id="UP000251088">
    <property type="component" value="Unassembled WGS sequence"/>
</dbReference>
<dbReference type="EMBL" id="UAWN01000014">
    <property type="protein sequence ID" value="SQC39788.1"/>
    <property type="molecule type" value="Genomic_DNA"/>
</dbReference>
<gene>
    <name evidence="1" type="ORF">NCTC9128_05934</name>
</gene>
<name>A0A2X3EB96_KLEPN</name>
<evidence type="ECO:0000313" key="1">
    <source>
        <dbReference type="EMBL" id="SQC39788.1"/>
    </source>
</evidence>
<protein>
    <submittedName>
        <fullName evidence="1">Uncharacterized protein</fullName>
    </submittedName>
</protein>
<reference evidence="1 2" key="1">
    <citation type="submission" date="2018-06" db="EMBL/GenBank/DDBJ databases">
        <authorList>
            <consortium name="Pathogen Informatics"/>
            <person name="Doyle S."/>
        </authorList>
    </citation>
    <scope>NUCLEOTIDE SEQUENCE [LARGE SCALE GENOMIC DNA]</scope>
    <source>
        <strain evidence="1 2">NCTC9128</strain>
    </source>
</reference>